<feature type="region of interest" description="Disordered" evidence="3">
    <location>
        <begin position="63"/>
        <end position="125"/>
    </location>
</feature>
<gene>
    <name evidence="5" type="ORF">E0L32_004339</name>
</gene>
<dbReference type="OrthoDB" id="448954at2759"/>
<evidence type="ECO:0000256" key="3">
    <source>
        <dbReference type="SAM" id="MobiDB-lite"/>
    </source>
</evidence>
<dbReference type="InterPro" id="IPR009073">
    <property type="entry name" value="HscB_oligo_C"/>
</dbReference>
<dbReference type="InterPro" id="IPR036869">
    <property type="entry name" value="J_dom_sf"/>
</dbReference>
<keyword evidence="2" id="KW-0143">Chaperone</keyword>
<dbReference type="GO" id="GO:0005739">
    <property type="term" value="C:mitochondrion"/>
    <property type="evidence" value="ECO:0007669"/>
    <property type="project" value="TreeGrafter"/>
</dbReference>
<evidence type="ECO:0000259" key="4">
    <source>
        <dbReference type="Pfam" id="PF07743"/>
    </source>
</evidence>
<evidence type="ECO:0000256" key="2">
    <source>
        <dbReference type="ARBA" id="ARBA00023186"/>
    </source>
</evidence>
<dbReference type="RefSeq" id="XP_030997352.1">
    <property type="nucleotide sequence ID" value="XM_031138739.1"/>
</dbReference>
<name>A0A507BFA2_9PEZI</name>
<proteinExistence type="inferred from homology"/>
<dbReference type="STRING" id="1093900.A0A507BFA2"/>
<comment type="caution">
    <text evidence="5">The sequence shown here is derived from an EMBL/GenBank/DDBJ whole genome shotgun (WGS) entry which is preliminary data.</text>
</comment>
<dbReference type="Proteomes" id="UP000319257">
    <property type="component" value="Unassembled WGS sequence"/>
</dbReference>
<feature type="compositionally biased region" description="Low complexity" evidence="3">
    <location>
        <begin position="149"/>
        <end position="160"/>
    </location>
</feature>
<evidence type="ECO:0000313" key="5">
    <source>
        <dbReference type="EMBL" id="TPX15641.1"/>
    </source>
</evidence>
<dbReference type="AlphaFoldDB" id="A0A507BFA2"/>
<feature type="region of interest" description="Disordered" evidence="3">
    <location>
        <begin position="142"/>
        <end position="166"/>
    </location>
</feature>
<dbReference type="GeneID" id="41971786"/>
<comment type="similarity">
    <text evidence="1">Belongs to the HscB family.</text>
</comment>
<keyword evidence="6" id="KW-1185">Reference proteome</keyword>
<dbReference type="InParanoid" id="A0A507BFA2"/>
<dbReference type="PANTHER" id="PTHR14021:SF15">
    <property type="entry name" value="IRON-SULFUR CLUSTER CO-CHAPERONE PROTEIN HSCB"/>
    <property type="match status" value="1"/>
</dbReference>
<dbReference type="PANTHER" id="PTHR14021">
    <property type="entry name" value="IRON-SULFUR CLUSTER CO-CHAPERONE PROTEIN HSCB"/>
    <property type="match status" value="1"/>
</dbReference>
<dbReference type="GO" id="GO:0051259">
    <property type="term" value="P:protein complex oligomerization"/>
    <property type="evidence" value="ECO:0007669"/>
    <property type="project" value="InterPro"/>
</dbReference>
<dbReference type="GO" id="GO:0051087">
    <property type="term" value="F:protein-folding chaperone binding"/>
    <property type="evidence" value="ECO:0007669"/>
    <property type="project" value="InterPro"/>
</dbReference>
<dbReference type="NCBIfam" id="TIGR00714">
    <property type="entry name" value="hscB"/>
    <property type="match status" value="1"/>
</dbReference>
<dbReference type="GO" id="GO:0001671">
    <property type="term" value="F:ATPase activator activity"/>
    <property type="evidence" value="ECO:0007669"/>
    <property type="project" value="InterPro"/>
</dbReference>
<sequence length="293" mass="31987">MSRYTHGLCASCARQARRALLTSDASLSMRSFSSTCRKARLQPASQLPRRTVAAAALPAFASQTRSLTQSAHRRLPASTSAPAADTSASTTSSAQASKLSQKPPSYYDLFPQTLPQGPPPAGPFHIDERALRREFLRLQAAAHPDLQQGSSSSSGETTSTREAGAASAHINEAFRTLKSPLLRAQYLLRERFGVDLAGDEAGAVAGRHADPELLGAVMEARETIEEARAEEELEPLRRENEERIRLGEEALGRAFRDGDAEAAAREAVRMRYWVNIREGIDAWEEGREPVLQH</sequence>
<dbReference type="SUPFAM" id="SSF46565">
    <property type="entry name" value="Chaperone J-domain"/>
    <property type="match status" value="1"/>
</dbReference>
<feature type="compositionally biased region" description="Low complexity" evidence="3">
    <location>
        <begin position="77"/>
        <end position="97"/>
    </location>
</feature>
<dbReference type="Pfam" id="PF07743">
    <property type="entry name" value="HSCB_C"/>
    <property type="match status" value="1"/>
</dbReference>
<evidence type="ECO:0000256" key="1">
    <source>
        <dbReference type="ARBA" id="ARBA00010476"/>
    </source>
</evidence>
<dbReference type="InterPro" id="IPR004640">
    <property type="entry name" value="HscB"/>
</dbReference>
<dbReference type="InterPro" id="IPR036386">
    <property type="entry name" value="HscB_C_sf"/>
</dbReference>
<feature type="domain" description="Co-chaperone HscB C-terminal oligomerisation" evidence="4">
    <location>
        <begin position="210"/>
        <end position="281"/>
    </location>
</feature>
<dbReference type="Gene3D" id="1.20.1280.20">
    <property type="entry name" value="HscB, C-terminal domain"/>
    <property type="match status" value="1"/>
</dbReference>
<accession>A0A507BFA2</accession>
<dbReference type="EMBL" id="SKBQ01000020">
    <property type="protein sequence ID" value="TPX15641.1"/>
    <property type="molecule type" value="Genomic_DNA"/>
</dbReference>
<dbReference type="Gene3D" id="1.10.287.110">
    <property type="entry name" value="DnaJ domain"/>
    <property type="match status" value="1"/>
</dbReference>
<reference evidence="5 6" key="1">
    <citation type="submission" date="2019-06" db="EMBL/GenBank/DDBJ databases">
        <title>Draft genome sequence of the filamentous fungus Phialemoniopsis curvata isolated from diesel fuel.</title>
        <authorList>
            <person name="Varaljay V.A."/>
            <person name="Lyon W.J."/>
            <person name="Crouch A.L."/>
            <person name="Drake C.E."/>
            <person name="Hollomon J.M."/>
            <person name="Nadeau L.J."/>
            <person name="Nunn H.S."/>
            <person name="Stevenson B.S."/>
            <person name="Bojanowski C.L."/>
            <person name="Crookes-Goodson W.J."/>
        </authorList>
    </citation>
    <scope>NUCLEOTIDE SEQUENCE [LARGE SCALE GENOMIC DNA]</scope>
    <source>
        <strain evidence="5 6">D216</strain>
    </source>
</reference>
<dbReference type="GO" id="GO:0044571">
    <property type="term" value="P:[2Fe-2S] cluster assembly"/>
    <property type="evidence" value="ECO:0007669"/>
    <property type="project" value="InterPro"/>
</dbReference>
<dbReference type="FunCoup" id="A0A507BFA2">
    <property type="interactions" value="337"/>
</dbReference>
<protein>
    <recommendedName>
        <fullName evidence="4">Co-chaperone HscB C-terminal oligomerisation domain-containing protein</fullName>
    </recommendedName>
</protein>
<organism evidence="5 6">
    <name type="scientific">Thyridium curvatum</name>
    <dbReference type="NCBI Taxonomy" id="1093900"/>
    <lineage>
        <taxon>Eukaryota</taxon>
        <taxon>Fungi</taxon>
        <taxon>Dikarya</taxon>
        <taxon>Ascomycota</taxon>
        <taxon>Pezizomycotina</taxon>
        <taxon>Sordariomycetes</taxon>
        <taxon>Sordariomycetidae</taxon>
        <taxon>Thyridiales</taxon>
        <taxon>Thyridiaceae</taxon>
        <taxon>Thyridium</taxon>
    </lineage>
</organism>
<dbReference type="SUPFAM" id="SSF47144">
    <property type="entry name" value="HSC20 (HSCB), C-terminal oligomerisation domain"/>
    <property type="match status" value="1"/>
</dbReference>
<evidence type="ECO:0000313" key="6">
    <source>
        <dbReference type="Proteomes" id="UP000319257"/>
    </source>
</evidence>